<dbReference type="PANTHER" id="PTHR30346">
    <property type="entry name" value="TRANSCRIPTIONAL DUAL REGULATOR HCAR-RELATED"/>
    <property type="match status" value="1"/>
</dbReference>
<dbReference type="GO" id="GO:0032993">
    <property type="term" value="C:protein-DNA complex"/>
    <property type="evidence" value="ECO:0007669"/>
    <property type="project" value="TreeGrafter"/>
</dbReference>
<dbReference type="InterPro" id="IPR000847">
    <property type="entry name" value="LysR_HTH_N"/>
</dbReference>
<evidence type="ECO:0000313" key="7">
    <source>
        <dbReference type="Proteomes" id="UP000095492"/>
    </source>
</evidence>
<gene>
    <name evidence="6" type="primary">hcaR_2</name>
    <name evidence="6" type="ORF">ERS852448_01678</name>
</gene>
<keyword evidence="3" id="KW-0238">DNA-binding</keyword>
<protein>
    <submittedName>
        <fullName evidence="6">Hca operon transcriptional activator</fullName>
    </submittedName>
</protein>
<evidence type="ECO:0000313" key="6">
    <source>
        <dbReference type="EMBL" id="CUN05997.1"/>
    </source>
</evidence>
<dbReference type="InterPro" id="IPR036388">
    <property type="entry name" value="WH-like_DNA-bd_sf"/>
</dbReference>
<dbReference type="OrthoDB" id="119203at2"/>
<dbReference type="PRINTS" id="PR00039">
    <property type="entry name" value="HTHLYSR"/>
</dbReference>
<dbReference type="RefSeq" id="WP_055290300.1">
    <property type="nucleotide sequence ID" value="NZ_CP173382.1"/>
</dbReference>
<dbReference type="EMBL" id="CYYA01000010">
    <property type="protein sequence ID" value="CUN05997.1"/>
    <property type="molecule type" value="Genomic_DNA"/>
</dbReference>
<dbReference type="PROSITE" id="PS50931">
    <property type="entry name" value="HTH_LYSR"/>
    <property type="match status" value="1"/>
</dbReference>
<dbReference type="GO" id="GO:0003700">
    <property type="term" value="F:DNA-binding transcription factor activity"/>
    <property type="evidence" value="ECO:0007669"/>
    <property type="project" value="InterPro"/>
</dbReference>
<evidence type="ECO:0000259" key="5">
    <source>
        <dbReference type="PROSITE" id="PS50931"/>
    </source>
</evidence>
<dbReference type="Gene3D" id="1.10.10.10">
    <property type="entry name" value="Winged helix-like DNA-binding domain superfamily/Winged helix DNA-binding domain"/>
    <property type="match status" value="1"/>
</dbReference>
<evidence type="ECO:0000256" key="2">
    <source>
        <dbReference type="ARBA" id="ARBA00023015"/>
    </source>
</evidence>
<dbReference type="InterPro" id="IPR036390">
    <property type="entry name" value="WH_DNA-bd_sf"/>
</dbReference>
<name>A0A173TV85_EUBRA</name>
<dbReference type="GeneID" id="97391823"/>
<dbReference type="AlphaFoldDB" id="A0A173TV85"/>
<dbReference type="STRING" id="39490.ERS852448_01678"/>
<evidence type="ECO:0000256" key="3">
    <source>
        <dbReference type="ARBA" id="ARBA00023125"/>
    </source>
</evidence>
<accession>A0A173TV85</accession>
<dbReference type="Pfam" id="PF00126">
    <property type="entry name" value="HTH_1"/>
    <property type="match status" value="1"/>
</dbReference>
<comment type="similarity">
    <text evidence="1">Belongs to the LysR transcriptional regulatory family.</text>
</comment>
<dbReference type="SUPFAM" id="SSF53850">
    <property type="entry name" value="Periplasmic binding protein-like II"/>
    <property type="match status" value="1"/>
</dbReference>
<keyword evidence="2" id="KW-0805">Transcription regulation</keyword>
<dbReference type="Pfam" id="PF03466">
    <property type="entry name" value="LysR_substrate"/>
    <property type="match status" value="1"/>
</dbReference>
<dbReference type="CDD" id="cd08414">
    <property type="entry name" value="PBP2_LTTR_aromatics_like"/>
    <property type="match status" value="1"/>
</dbReference>
<keyword evidence="4" id="KW-0804">Transcription</keyword>
<feature type="domain" description="HTH lysR-type" evidence="5">
    <location>
        <begin position="1"/>
        <end position="58"/>
    </location>
</feature>
<evidence type="ECO:0000256" key="4">
    <source>
        <dbReference type="ARBA" id="ARBA00023163"/>
    </source>
</evidence>
<sequence>MDQKQLTYFIAVAKYRNFSRAAQDFYLTQPAISHQIKMLEKELDTELFVRNTKKVTLTDSGELFLEDAKSILDAMGQAKQKLDLAKEQPSVLRISHLSAPTHQFLPEVVNQFHIRYPHIKIKLMRQDALQISETAARQDADIYYSMMPDLQQISTLDVKKIQSDAFCLVTRKDHPALQKMVLDYDKLSTEPFLVFHPEHARYMNQRIMELCAQIGFHPRITEQFDLYENLLQAVEAGTGISILPYRSRSYMHANNLAFTLLDSSNDTLDLAIAWEHEISNPAVPLFLEVFREYMREHPEHF</sequence>
<evidence type="ECO:0000256" key="1">
    <source>
        <dbReference type="ARBA" id="ARBA00009437"/>
    </source>
</evidence>
<proteinExistence type="inferred from homology"/>
<reference evidence="6 7" key="1">
    <citation type="submission" date="2015-09" db="EMBL/GenBank/DDBJ databases">
        <authorList>
            <consortium name="Pathogen Informatics"/>
        </authorList>
    </citation>
    <scope>NUCLEOTIDE SEQUENCE [LARGE SCALE GENOMIC DNA]</scope>
    <source>
        <strain evidence="6 7">2789STDY5608891</strain>
    </source>
</reference>
<dbReference type="FunFam" id="1.10.10.10:FF:000001">
    <property type="entry name" value="LysR family transcriptional regulator"/>
    <property type="match status" value="1"/>
</dbReference>
<dbReference type="InterPro" id="IPR005119">
    <property type="entry name" value="LysR_subst-bd"/>
</dbReference>
<dbReference type="PANTHER" id="PTHR30346:SF0">
    <property type="entry name" value="HCA OPERON TRANSCRIPTIONAL ACTIVATOR HCAR"/>
    <property type="match status" value="1"/>
</dbReference>
<dbReference type="SUPFAM" id="SSF46785">
    <property type="entry name" value="Winged helix' DNA-binding domain"/>
    <property type="match status" value="1"/>
</dbReference>
<organism evidence="6 7">
    <name type="scientific">Eubacterium ramulus</name>
    <dbReference type="NCBI Taxonomy" id="39490"/>
    <lineage>
        <taxon>Bacteria</taxon>
        <taxon>Bacillati</taxon>
        <taxon>Bacillota</taxon>
        <taxon>Clostridia</taxon>
        <taxon>Eubacteriales</taxon>
        <taxon>Eubacteriaceae</taxon>
        <taxon>Eubacterium</taxon>
    </lineage>
</organism>
<dbReference type="Gene3D" id="3.40.190.10">
    <property type="entry name" value="Periplasmic binding protein-like II"/>
    <property type="match status" value="2"/>
</dbReference>
<dbReference type="GO" id="GO:0003677">
    <property type="term" value="F:DNA binding"/>
    <property type="evidence" value="ECO:0007669"/>
    <property type="project" value="UniProtKB-KW"/>
</dbReference>
<dbReference type="Proteomes" id="UP000095492">
    <property type="component" value="Unassembled WGS sequence"/>
</dbReference>